<proteinExistence type="predicted"/>
<dbReference type="GeneID" id="955265"/>
<dbReference type="Proteomes" id="UP000002559">
    <property type="component" value="Segment"/>
</dbReference>
<accession>O48437</accession>
<dbReference type="KEGG" id="vg:955265"/>
<sequence length="94" mass="10565">MLSKRATSASVMIPSSICRFSNGTTPLPSASPRYSCRYFNSLRRLTSSASSINAFERKGFCRYVEWSTNVLAGRNDELKTLFTQLCFLFGGLYE</sequence>
<evidence type="ECO:0000313" key="2">
    <source>
        <dbReference type="Proteomes" id="UP000002559"/>
    </source>
</evidence>
<reference evidence="2" key="1">
    <citation type="journal article" date="1997" name="Gene">
        <title>The complete nucleotide sequence and functional organization of Bacillus subtilis bacteriophage SPP1.</title>
        <authorList>
            <person name="Alonso J.C."/>
            <person name="Luder G."/>
            <person name="Stiege A.C."/>
            <person name="Chai S."/>
            <person name="Weise F."/>
            <person name="Trautner T.A."/>
        </authorList>
    </citation>
    <scope>NUCLEOTIDE SEQUENCE [LARGE SCALE GENOMIC DNA]</scope>
</reference>
<dbReference type="PIR" id="T42265">
    <property type="entry name" value="T42265"/>
</dbReference>
<organism evidence="1 2">
    <name type="scientific">Bacillus phage SPP1</name>
    <name type="common">Bacteriophage SPP1</name>
    <dbReference type="NCBI Taxonomy" id="10724"/>
    <lineage>
        <taxon>Viruses</taxon>
        <taxon>Duplodnaviria</taxon>
        <taxon>Heunggongvirae</taxon>
        <taxon>Uroviricota</taxon>
        <taxon>Caudoviricetes</taxon>
        <taxon>Trautnerviridae</taxon>
        <taxon>Polsinellivirinae</taxon>
        <taxon>Rivavirus</taxon>
        <taxon>Rivavirus SPP1</taxon>
    </lineage>
</organism>
<keyword evidence="2" id="KW-1185">Reference proteome</keyword>
<dbReference type="RefSeq" id="NP_690656.1">
    <property type="nucleotide sequence ID" value="NC_004166.2"/>
</dbReference>
<organismHost>
    <name type="scientific">Bacillus subtilis</name>
    <dbReference type="NCBI Taxonomy" id="1423"/>
</organismHost>
<evidence type="ECO:0000313" key="1">
    <source>
        <dbReference type="EMBL" id="CAA66575.1"/>
    </source>
</evidence>
<protein>
    <submittedName>
        <fullName evidence="1">Bacteriophage SPP1 complete nucleotide sequence</fullName>
    </submittedName>
</protein>
<dbReference type="EMBL" id="X97918">
    <property type="protein sequence ID" value="CAA66575.1"/>
    <property type="molecule type" value="Genomic_DNA"/>
</dbReference>
<name>O48437_BPSPP</name>